<reference evidence="1 2" key="1">
    <citation type="journal article" date="2016" name="Nat. Commun.">
        <title>Ectomycorrhizal ecology is imprinted in the genome of the dominant symbiotic fungus Cenococcum geophilum.</title>
        <authorList>
            <consortium name="DOE Joint Genome Institute"/>
            <person name="Peter M."/>
            <person name="Kohler A."/>
            <person name="Ohm R.A."/>
            <person name="Kuo A."/>
            <person name="Krutzmann J."/>
            <person name="Morin E."/>
            <person name="Arend M."/>
            <person name="Barry K.W."/>
            <person name="Binder M."/>
            <person name="Choi C."/>
            <person name="Clum A."/>
            <person name="Copeland A."/>
            <person name="Grisel N."/>
            <person name="Haridas S."/>
            <person name="Kipfer T."/>
            <person name="LaButti K."/>
            <person name="Lindquist E."/>
            <person name="Lipzen A."/>
            <person name="Maire R."/>
            <person name="Meier B."/>
            <person name="Mihaltcheva S."/>
            <person name="Molinier V."/>
            <person name="Murat C."/>
            <person name="Poggeler S."/>
            <person name="Quandt C.A."/>
            <person name="Sperisen C."/>
            <person name="Tritt A."/>
            <person name="Tisserant E."/>
            <person name="Crous P.W."/>
            <person name="Henrissat B."/>
            <person name="Nehls U."/>
            <person name="Egli S."/>
            <person name="Spatafora J.W."/>
            <person name="Grigoriev I.V."/>
            <person name="Martin F.M."/>
        </authorList>
    </citation>
    <scope>NUCLEOTIDE SEQUENCE [LARGE SCALE GENOMIC DNA]</scope>
    <source>
        <strain evidence="1 2">CBS 207.34</strain>
    </source>
</reference>
<sequence length="113" mass="12706">MGAEASKPDASIERKALIVRYGVGVDNGTHDIRHMLMNTFHFEEANIKMLYYDVEPTVEAQGKLYNGQEAPTAQRFRQEFTNLVADAMAGDIRLLYADAHGMPLPKCRTELAY</sequence>
<keyword evidence="2" id="KW-1185">Reference proteome</keyword>
<protein>
    <submittedName>
        <fullName evidence="1">Uncharacterized protein</fullName>
    </submittedName>
</protein>
<dbReference type="AlphaFoldDB" id="A0A8E2EX25"/>
<dbReference type="OrthoDB" id="4332097at2759"/>
<evidence type="ECO:0000313" key="2">
    <source>
        <dbReference type="Proteomes" id="UP000250140"/>
    </source>
</evidence>
<organism evidence="1 2">
    <name type="scientific">Glonium stellatum</name>
    <dbReference type="NCBI Taxonomy" id="574774"/>
    <lineage>
        <taxon>Eukaryota</taxon>
        <taxon>Fungi</taxon>
        <taxon>Dikarya</taxon>
        <taxon>Ascomycota</taxon>
        <taxon>Pezizomycotina</taxon>
        <taxon>Dothideomycetes</taxon>
        <taxon>Pleosporomycetidae</taxon>
        <taxon>Gloniales</taxon>
        <taxon>Gloniaceae</taxon>
        <taxon>Glonium</taxon>
    </lineage>
</organism>
<evidence type="ECO:0000313" key="1">
    <source>
        <dbReference type="EMBL" id="OCL06474.1"/>
    </source>
</evidence>
<name>A0A8E2EX25_9PEZI</name>
<dbReference type="EMBL" id="KV750065">
    <property type="protein sequence ID" value="OCL06474.1"/>
    <property type="molecule type" value="Genomic_DNA"/>
</dbReference>
<gene>
    <name evidence="1" type="ORF">AOQ84DRAFT_378574</name>
</gene>
<accession>A0A8E2EX25</accession>
<dbReference type="Proteomes" id="UP000250140">
    <property type="component" value="Unassembled WGS sequence"/>
</dbReference>
<proteinExistence type="predicted"/>